<accession>A0ABT6AFE4</accession>
<name>A0ABT6AFE4_9ACTN</name>
<dbReference type="EMBL" id="JARJBB010000038">
    <property type="protein sequence ID" value="MDF3303066.1"/>
    <property type="molecule type" value="Genomic_DNA"/>
</dbReference>
<dbReference type="RefSeq" id="WP_019521246.1">
    <property type="nucleotide sequence ID" value="NZ_JARJBB010000038.1"/>
</dbReference>
<evidence type="ECO:0000313" key="2">
    <source>
        <dbReference type="Proteomes" id="UP001221150"/>
    </source>
</evidence>
<dbReference type="Proteomes" id="UP001221150">
    <property type="component" value="Unassembled WGS sequence"/>
</dbReference>
<comment type="caution">
    <text evidence="1">The sequence shown here is derived from an EMBL/GenBank/DDBJ whole genome shotgun (WGS) entry which is preliminary data.</text>
</comment>
<sequence>MDGVCLLVSESIRRLESEGWHVEITEDGLRLANGKLTRLIAYRDSLTSLVDRGDTDDAVWTLRRAKSTRRRPTP</sequence>
<protein>
    <submittedName>
        <fullName evidence="1">Uncharacterized protein</fullName>
    </submittedName>
</protein>
<keyword evidence="2" id="KW-1185">Reference proteome</keyword>
<evidence type="ECO:0000313" key="1">
    <source>
        <dbReference type="EMBL" id="MDF3303066.1"/>
    </source>
</evidence>
<organism evidence="1 2">
    <name type="scientific">Streptomyces tropicalis</name>
    <dbReference type="NCBI Taxonomy" id="3034234"/>
    <lineage>
        <taxon>Bacteria</taxon>
        <taxon>Bacillati</taxon>
        <taxon>Actinomycetota</taxon>
        <taxon>Actinomycetes</taxon>
        <taxon>Kitasatosporales</taxon>
        <taxon>Streptomycetaceae</taxon>
        <taxon>Streptomyces</taxon>
    </lineage>
</organism>
<reference evidence="1 2" key="1">
    <citation type="submission" date="2023-03" db="EMBL/GenBank/DDBJ databases">
        <title>Draft genome sequence of Streptomyces sp. K1PA1 isolated from peat swamp forest in Thailand.</title>
        <authorList>
            <person name="Klaysubun C."/>
            <person name="Duangmal K."/>
        </authorList>
    </citation>
    <scope>NUCLEOTIDE SEQUENCE [LARGE SCALE GENOMIC DNA]</scope>
    <source>
        <strain evidence="1 2">K1PA1</strain>
    </source>
</reference>
<gene>
    <name evidence="1" type="ORF">P3H78_31530</name>
</gene>
<proteinExistence type="predicted"/>